<protein>
    <submittedName>
        <fullName evidence="1">Uncharacterized protein</fullName>
    </submittedName>
</protein>
<comment type="caution">
    <text evidence="1">The sequence shown here is derived from an EMBL/GenBank/DDBJ whole genome shotgun (WGS) entry which is preliminary data.</text>
</comment>
<name>A0A150RBP5_SORCE</name>
<gene>
    <name evidence="1" type="ORF">BE17_26785</name>
</gene>
<organism evidence="1 2">
    <name type="scientific">Sorangium cellulosum</name>
    <name type="common">Polyangium cellulosum</name>
    <dbReference type="NCBI Taxonomy" id="56"/>
    <lineage>
        <taxon>Bacteria</taxon>
        <taxon>Pseudomonadati</taxon>
        <taxon>Myxococcota</taxon>
        <taxon>Polyangia</taxon>
        <taxon>Polyangiales</taxon>
        <taxon>Polyangiaceae</taxon>
        <taxon>Sorangium</taxon>
    </lineage>
</organism>
<dbReference type="AlphaFoldDB" id="A0A150RBP5"/>
<accession>A0A150RBP5</accession>
<evidence type="ECO:0000313" key="1">
    <source>
        <dbReference type="EMBL" id="KYF77611.1"/>
    </source>
</evidence>
<dbReference type="EMBL" id="JEMB01002875">
    <property type="protein sequence ID" value="KYF77611.1"/>
    <property type="molecule type" value="Genomic_DNA"/>
</dbReference>
<reference evidence="1 2" key="1">
    <citation type="submission" date="2014-02" db="EMBL/GenBank/DDBJ databases">
        <title>The small core and large imbalanced accessory genome model reveals a collaborative survival strategy of Sorangium cellulosum strains in nature.</title>
        <authorList>
            <person name="Han K."/>
            <person name="Peng R."/>
            <person name="Blom J."/>
            <person name="Li Y.-Z."/>
        </authorList>
    </citation>
    <scope>NUCLEOTIDE SEQUENCE [LARGE SCALE GENOMIC DNA]</scope>
    <source>
        <strain evidence="1 2">So0011-07</strain>
    </source>
</reference>
<evidence type="ECO:0000313" key="2">
    <source>
        <dbReference type="Proteomes" id="UP000075635"/>
    </source>
</evidence>
<sequence length="122" mass="13245">MAIHNLDPQVTGNIFRVLTAIYNDTDGDNDGLKRFTIRATNTSGKWVDINIDRSLGVVGTGHIESGQSGGITEASQLYINNMNKITRWRPGAFEIPGNGGGEIRFNVPLDAFDILIEIEVAG</sequence>
<proteinExistence type="predicted"/>
<dbReference type="Proteomes" id="UP000075635">
    <property type="component" value="Unassembled WGS sequence"/>
</dbReference>